<evidence type="ECO:0000256" key="1">
    <source>
        <dbReference type="ARBA" id="ARBA00004123"/>
    </source>
</evidence>
<evidence type="ECO:0000313" key="8">
    <source>
        <dbReference type="Proteomes" id="UP000812440"/>
    </source>
</evidence>
<dbReference type="GO" id="GO:0006355">
    <property type="term" value="P:regulation of DNA-templated transcription"/>
    <property type="evidence" value="ECO:0007669"/>
    <property type="project" value="InterPro"/>
</dbReference>
<protein>
    <recommendedName>
        <fullName evidence="6">K Homology domain-containing protein</fullName>
    </recommendedName>
</protein>
<dbReference type="AlphaFoldDB" id="A0A8T2JAP9"/>
<dbReference type="OrthoDB" id="5204190at2759"/>
<dbReference type="FunFam" id="3.30.1370.10:FF:000007">
    <property type="entry name" value="far upstream element-binding protein 1 isoform X1"/>
    <property type="match status" value="1"/>
</dbReference>
<feature type="compositionally biased region" description="Pro residues" evidence="5">
    <location>
        <begin position="365"/>
        <end position="378"/>
    </location>
</feature>
<dbReference type="PROSITE" id="PS50084">
    <property type="entry name" value="KH_TYPE_1"/>
    <property type="match status" value="4"/>
</dbReference>
<evidence type="ECO:0000256" key="5">
    <source>
        <dbReference type="SAM" id="MobiDB-lite"/>
    </source>
</evidence>
<dbReference type="GO" id="GO:0015074">
    <property type="term" value="P:DNA integration"/>
    <property type="evidence" value="ECO:0007669"/>
    <property type="project" value="InterPro"/>
</dbReference>
<dbReference type="SMART" id="SM00322">
    <property type="entry name" value="KH"/>
    <property type="match status" value="4"/>
</dbReference>
<feature type="compositionally biased region" description="Low complexity" evidence="5">
    <location>
        <begin position="379"/>
        <end position="391"/>
    </location>
</feature>
<dbReference type="InterPro" id="IPR002492">
    <property type="entry name" value="Transposase_Tc1-like"/>
</dbReference>
<dbReference type="SUPFAM" id="SSF54791">
    <property type="entry name" value="Eukaryotic type KH-domain (KH-domain type I)"/>
    <property type="match status" value="4"/>
</dbReference>
<feature type="region of interest" description="Disordered" evidence="5">
    <location>
        <begin position="567"/>
        <end position="587"/>
    </location>
</feature>
<proteinExistence type="predicted"/>
<feature type="region of interest" description="Disordered" evidence="5">
    <location>
        <begin position="256"/>
        <end position="293"/>
    </location>
</feature>
<feature type="region of interest" description="Disordered" evidence="5">
    <location>
        <begin position="453"/>
        <end position="487"/>
    </location>
</feature>
<feature type="region of interest" description="Disordered" evidence="5">
    <location>
        <begin position="597"/>
        <end position="616"/>
    </location>
</feature>
<feature type="domain" description="K Homology" evidence="6">
    <location>
        <begin position="186"/>
        <end position="256"/>
    </location>
</feature>
<gene>
    <name evidence="7" type="ORF">GDO86_006974</name>
</gene>
<dbReference type="Pfam" id="PF00013">
    <property type="entry name" value="KH_1"/>
    <property type="match status" value="4"/>
</dbReference>
<dbReference type="CDD" id="cd22485">
    <property type="entry name" value="KH-I_FUBP2_rpt3"/>
    <property type="match status" value="1"/>
</dbReference>
<evidence type="ECO:0000256" key="3">
    <source>
        <dbReference type="ARBA" id="ARBA00023242"/>
    </source>
</evidence>
<feature type="compositionally biased region" description="Pro residues" evidence="5">
    <location>
        <begin position="392"/>
        <end position="408"/>
    </location>
</feature>
<dbReference type="InterPro" id="IPR004087">
    <property type="entry name" value="KH_dom"/>
</dbReference>
<organism evidence="7 8">
    <name type="scientific">Hymenochirus boettgeri</name>
    <name type="common">Congo dwarf clawed frog</name>
    <dbReference type="NCBI Taxonomy" id="247094"/>
    <lineage>
        <taxon>Eukaryota</taxon>
        <taxon>Metazoa</taxon>
        <taxon>Chordata</taxon>
        <taxon>Craniata</taxon>
        <taxon>Vertebrata</taxon>
        <taxon>Euteleostomi</taxon>
        <taxon>Amphibia</taxon>
        <taxon>Batrachia</taxon>
        <taxon>Anura</taxon>
        <taxon>Pipoidea</taxon>
        <taxon>Pipidae</taxon>
        <taxon>Pipinae</taxon>
        <taxon>Hymenochirus</taxon>
    </lineage>
</organism>
<feature type="compositionally biased region" description="Pro residues" evidence="5">
    <location>
        <begin position="262"/>
        <end position="271"/>
    </location>
</feature>
<dbReference type="GO" id="GO:0003723">
    <property type="term" value="F:RNA binding"/>
    <property type="evidence" value="ECO:0007669"/>
    <property type="project" value="UniProtKB-UniRule"/>
</dbReference>
<dbReference type="PANTHER" id="PTHR10288">
    <property type="entry name" value="KH DOMAIN CONTAINING RNA BINDING PROTEIN"/>
    <property type="match status" value="1"/>
</dbReference>
<dbReference type="InterPro" id="IPR047369">
    <property type="entry name" value="KH-I_FUBP2_rpt2"/>
</dbReference>
<keyword evidence="3" id="KW-0539">Nucleus</keyword>
<reference evidence="7" key="1">
    <citation type="thesis" date="2020" institute="ProQuest LLC" country="789 East Eisenhower Parkway, Ann Arbor, MI, USA">
        <title>Comparative Genomics and Chromosome Evolution.</title>
        <authorList>
            <person name="Mudd A.B."/>
        </authorList>
    </citation>
    <scope>NUCLEOTIDE SEQUENCE</scope>
    <source>
        <strain evidence="7">Female2</strain>
        <tissue evidence="7">Blood</tissue>
    </source>
</reference>
<keyword evidence="8" id="KW-1185">Reference proteome</keyword>
<feature type="compositionally biased region" description="Pro residues" evidence="5">
    <location>
        <begin position="571"/>
        <end position="582"/>
    </location>
</feature>
<feature type="domain" description="K Homology" evidence="6">
    <location>
        <begin position="287"/>
        <end position="360"/>
    </location>
</feature>
<feature type="region of interest" description="Disordered" evidence="5">
    <location>
        <begin position="361"/>
        <end position="440"/>
    </location>
</feature>
<dbReference type="GO" id="GO:0005634">
    <property type="term" value="C:nucleus"/>
    <property type="evidence" value="ECO:0007669"/>
    <property type="project" value="UniProtKB-SubCell"/>
</dbReference>
<dbReference type="EMBL" id="JAACNH010000006">
    <property type="protein sequence ID" value="KAG8441432.1"/>
    <property type="molecule type" value="Genomic_DNA"/>
</dbReference>
<evidence type="ECO:0000313" key="7">
    <source>
        <dbReference type="EMBL" id="KAG8441432.1"/>
    </source>
</evidence>
<dbReference type="Proteomes" id="UP000812440">
    <property type="component" value="Chromosome 3"/>
</dbReference>
<dbReference type="GO" id="GO:0003677">
    <property type="term" value="F:DNA binding"/>
    <property type="evidence" value="ECO:0007669"/>
    <property type="project" value="InterPro"/>
</dbReference>
<name>A0A8T2JAP9_9PIPI</name>
<evidence type="ECO:0000259" key="6">
    <source>
        <dbReference type="SMART" id="SM00322"/>
    </source>
</evidence>
<dbReference type="InterPro" id="IPR036397">
    <property type="entry name" value="RNaseH_sf"/>
</dbReference>
<dbReference type="CDD" id="cd22488">
    <property type="entry name" value="KH-I_FUBP2_rpt4"/>
    <property type="match status" value="1"/>
</dbReference>
<feature type="domain" description="K Homology" evidence="6">
    <location>
        <begin position="10"/>
        <end position="80"/>
    </location>
</feature>
<dbReference type="InterPro" id="IPR047370">
    <property type="entry name" value="KH-I_FUBP2_rpt3"/>
</dbReference>
<comment type="subcellular location">
    <subcellularLocation>
        <location evidence="1">Nucleus</location>
    </subcellularLocation>
</comment>
<feature type="domain" description="K Homology" evidence="6">
    <location>
        <begin position="98"/>
        <end position="170"/>
    </location>
</feature>
<keyword evidence="2" id="KW-0677">Repeat</keyword>
<comment type="caution">
    <text evidence="7">The sequence shown here is derived from an EMBL/GenBank/DDBJ whole genome shotgun (WGS) entry which is preliminary data.</text>
</comment>
<dbReference type="InterPro" id="IPR047372">
    <property type="entry name" value="KH-I_FUBP2_rpt1"/>
</dbReference>
<dbReference type="CDD" id="cd22479">
    <property type="entry name" value="KH-I_FUBP2_rpt1"/>
    <property type="match status" value="1"/>
</dbReference>
<feature type="compositionally biased region" description="Pro residues" evidence="5">
    <location>
        <begin position="454"/>
        <end position="482"/>
    </location>
</feature>
<dbReference type="Gene3D" id="3.30.420.10">
    <property type="entry name" value="Ribonuclease H-like superfamily/Ribonuclease H"/>
    <property type="match status" value="1"/>
</dbReference>
<evidence type="ECO:0000256" key="4">
    <source>
        <dbReference type="PROSITE-ProRule" id="PRU00117"/>
    </source>
</evidence>
<accession>A0A8T2JAP9</accession>
<dbReference type="InterPro" id="IPR036612">
    <property type="entry name" value="KH_dom_type_1_sf"/>
</dbReference>
<dbReference type="Pfam" id="PF09005">
    <property type="entry name" value="FUBP_C"/>
    <property type="match status" value="2"/>
</dbReference>
<dbReference type="Gene3D" id="3.30.1370.10">
    <property type="entry name" value="K Homology domain, type 1"/>
    <property type="match status" value="4"/>
</dbReference>
<dbReference type="InterPro" id="IPR015096">
    <property type="entry name" value="FUBP_C"/>
</dbReference>
<dbReference type="CDD" id="cd22482">
    <property type="entry name" value="KH-I_FUBP2_rpt2"/>
    <property type="match status" value="1"/>
</dbReference>
<dbReference type="GO" id="GO:0006313">
    <property type="term" value="P:DNA transposition"/>
    <property type="evidence" value="ECO:0007669"/>
    <property type="project" value="InterPro"/>
</dbReference>
<keyword evidence="4" id="KW-0694">RNA-binding</keyword>
<dbReference type="InterPro" id="IPR047371">
    <property type="entry name" value="KH-I_FUBP2_rpt4"/>
</dbReference>
<dbReference type="Pfam" id="PF01498">
    <property type="entry name" value="HTH_Tnp_Tc3_2"/>
    <property type="match status" value="1"/>
</dbReference>
<feature type="compositionally biased region" description="Pro residues" evidence="5">
    <location>
        <begin position="422"/>
        <end position="437"/>
    </location>
</feature>
<dbReference type="InterPro" id="IPR004088">
    <property type="entry name" value="KH_dom_type_1"/>
</dbReference>
<evidence type="ECO:0000256" key="2">
    <source>
        <dbReference type="ARBA" id="ARBA00022737"/>
    </source>
</evidence>
<sequence>MALANFCRATSMTEEYHVPDGMVGLIIGRGGEQINKIQQESACKVQISPDSGGMPDRIVSLTGSPESVTKAKMMLDDIVTRGRGGPPSQFHDSSNGQNGSLQEIMIPAGKAGLIIGKGGETIKQLQERAGVKMILIQDGSQNNNIDKPLRIVGDPFKVQQACEMVMDLLRERDQQGNFERNEYGTRGGGIDVPVPRHSVGVVIGRNGDMIKKIQNDAGVRIQFKQDDGTGPDKIAHIMGPPDRCDHAARIINDLLQSLRSGPPGPPGPGMPPGGRGRGRGQSPWGPPGGEMTFSIPTHKCGLVIGRGGENVKAINQQTGAFVEISRQPPPNGDPNFKMFIIRGNPQQIDHAKQLIEEKIEGPLCPIGPGPPGPGPAGPMGPYNQGPYQAGPPGAPPHPGPPPPPPAHQYPPQGWGSTYPQWGQPPAPHDPTKPPAPTDPSAAWAAYYSHYYQQPPAPVPGQQPAVQVPPPQGEPPQQPPPASQPDYTKAWEEYYKKMGQQTPQPSGQPDYTKAWEEYYKKQAAAQAVVAAPGAPTAAAAATTAPPTAQPDYSAAWAEYYRQQAAYYGQTPGAPPTQPPPAQPGPQDKEDLKRLETFLTSPGKPHKTTAREERWLARKSKASPFSTAAELQETWSPEIPVSTRTVCRILSRNGLHGGISAHKPTLNKRQLKNRVAFAKSHSLLKGWTLEKWQKVDFSDESSVELHHSCGKYCRRPTGTRMEPRFTQKTVNFGGGKIMVWGYISSMGVCEGSAWWKATSIV</sequence>